<organism evidence="3 4">
    <name type="scientific">Lacipirellula parvula</name>
    <dbReference type="NCBI Taxonomy" id="2650471"/>
    <lineage>
        <taxon>Bacteria</taxon>
        <taxon>Pseudomonadati</taxon>
        <taxon>Planctomycetota</taxon>
        <taxon>Planctomycetia</taxon>
        <taxon>Pirellulales</taxon>
        <taxon>Lacipirellulaceae</taxon>
        <taxon>Lacipirellula</taxon>
    </lineage>
</organism>
<evidence type="ECO:0000313" key="4">
    <source>
        <dbReference type="Proteomes" id="UP000326837"/>
    </source>
</evidence>
<dbReference type="InterPro" id="IPR001789">
    <property type="entry name" value="Sig_transdc_resp-reg_receiver"/>
</dbReference>
<keyword evidence="4" id="KW-1185">Reference proteome</keyword>
<dbReference type="SUPFAM" id="SSF52172">
    <property type="entry name" value="CheY-like"/>
    <property type="match status" value="1"/>
</dbReference>
<dbReference type="InterPro" id="IPR011006">
    <property type="entry name" value="CheY-like_superfamily"/>
</dbReference>
<dbReference type="GO" id="GO:0000160">
    <property type="term" value="P:phosphorelay signal transduction system"/>
    <property type="evidence" value="ECO:0007669"/>
    <property type="project" value="InterPro"/>
</dbReference>
<protein>
    <recommendedName>
        <fullName evidence="2">Response regulatory domain-containing protein</fullName>
    </recommendedName>
</protein>
<evidence type="ECO:0000313" key="3">
    <source>
        <dbReference type="EMBL" id="BBO32881.1"/>
    </source>
</evidence>
<dbReference type="Proteomes" id="UP000326837">
    <property type="component" value="Chromosome"/>
</dbReference>
<name>A0A5K7XDH0_9BACT</name>
<evidence type="ECO:0000259" key="2">
    <source>
        <dbReference type="PROSITE" id="PS50110"/>
    </source>
</evidence>
<gene>
    <name evidence="3" type="ORF">PLANPX_2493</name>
</gene>
<proteinExistence type="predicted"/>
<evidence type="ECO:0000256" key="1">
    <source>
        <dbReference type="PROSITE-ProRule" id="PRU00169"/>
    </source>
</evidence>
<feature type="domain" description="Response regulatory" evidence="2">
    <location>
        <begin position="2"/>
        <end position="116"/>
    </location>
</feature>
<sequence length="117" mass="11595">MHFLLLSSDLMLMSAAQGAADRHGATVGVAGSAADAVARCAADGVALVAIDLRLPALDVAEAVAQLRAAAPAAKILAGGPHVQRDSLAAAVAAGCDEVVTRGQFEGRLDALVAALAR</sequence>
<dbReference type="PROSITE" id="PS50110">
    <property type="entry name" value="RESPONSE_REGULATORY"/>
    <property type="match status" value="1"/>
</dbReference>
<dbReference type="AlphaFoldDB" id="A0A5K7XDH0"/>
<reference evidence="4" key="1">
    <citation type="submission" date="2019-10" db="EMBL/GenBank/DDBJ databases">
        <title>Lacipirellula parvula gen. nov., sp. nov., representing a lineage of planctomycetes widespread in freshwater anoxic habitats, and description of the family Lacipirellulaceae.</title>
        <authorList>
            <person name="Dedysh S.N."/>
            <person name="Kulichevskaya I.S."/>
            <person name="Beletsky A.V."/>
            <person name="Rakitin A.L."/>
            <person name="Mardanov A.V."/>
            <person name="Ivanova A.A."/>
            <person name="Saltykova V.X."/>
            <person name="Rijpstra W.I.C."/>
            <person name="Sinninghe Damste J.S."/>
            <person name="Ravin N.V."/>
        </authorList>
    </citation>
    <scope>NUCLEOTIDE SEQUENCE [LARGE SCALE GENOMIC DNA]</scope>
    <source>
        <strain evidence="4">PX69</strain>
    </source>
</reference>
<dbReference type="Gene3D" id="3.40.50.2300">
    <property type="match status" value="1"/>
</dbReference>
<accession>A0A5K7XDH0</accession>
<feature type="modified residue" description="4-aspartylphosphate" evidence="1">
    <location>
        <position position="51"/>
    </location>
</feature>
<dbReference type="EMBL" id="AP021861">
    <property type="protein sequence ID" value="BBO32881.1"/>
    <property type="molecule type" value="Genomic_DNA"/>
</dbReference>
<dbReference type="KEGG" id="lpav:PLANPX_2493"/>
<keyword evidence="1" id="KW-0597">Phosphoprotein</keyword>